<evidence type="ECO:0000313" key="2">
    <source>
        <dbReference type="Proteomes" id="UP000326396"/>
    </source>
</evidence>
<accession>A0A5N6LDB1</accession>
<dbReference type="EMBL" id="SZYD01001539">
    <property type="protein sequence ID" value="KAD0605069.1"/>
    <property type="molecule type" value="Genomic_DNA"/>
</dbReference>
<organism evidence="1 2">
    <name type="scientific">Mikania micrantha</name>
    <name type="common">bitter vine</name>
    <dbReference type="NCBI Taxonomy" id="192012"/>
    <lineage>
        <taxon>Eukaryota</taxon>
        <taxon>Viridiplantae</taxon>
        <taxon>Streptophyta</taxon>
        <taxon>Embryophyta</taxon>
        <taxon>Tracheophyta</taxon>
        <taxon>Spermatophyta</taxon>
        <taxon>Magnoliopsida</taxon>
        <taxon>eudicotyledons</taxon>
        <taxon>Gunneridae</taxon>
        <taxon>Pentapetalae</taxon>
        <taxon>asterids</taxon>
        <taxon>campanulids</taxon>
        <taxon>Asterales</taxon>
        <taxon>Asteraceae</taxon>
        <taxon>Asteroideae</taxon>
        <taxon>Heliantheae alliance</taxon>
        <taxon>Eupatorieae</taxon>
        <taxon>Mikania</taxon>
    </lineage>
</organism>
<gene>
    <name evidence="1" type="ORF">E3N88_43989</name>
</gene>
<reference evidence="1 2" key="1">
    <citation type="submission" date="2019-05" db="EMBL/GenBank/DDBJ databases">
        <title>Mikania micrantha, genome provides insights into the molecular mechanism of rapid growth.</title>
        <authorList>
            <person name="Liu B."/>
        </authorList>
    </citation>
    <scope>NUCLEOTIDE SEQUENCE [LARGE SCALE GENOMIC DNA]</scope>
    <source>
        <strain evidence="1">NLD-2019</strain>
        <tissue evidence="1">Leaf</tissue>
    </source>
</reference>
<name>A0A5N6LDB1_9ASTR</name>
<evidence type="ECO:0000313" key="1">
    <source>
        <dbReference type="EMBL" id="KAD0605069.1"/>
    </source>
</evidence>
<dbReference type="AlphaFoldDB" id="A0A5N6LDB1"/>
<proteinExistence type="predicted"/>
<dbReference type="Proteomes" id="UP000326396">
    <property type="component" value="Unassembled WGS sequence"/>
</dbReference>
<sequence length="92" mass="10572">MQATKHIFRYVKGTIELRIRYRRKGSKTLLDFSENSYSVDVDDGNGTTRLHISKVQQKASILTKALLRPENQVPKNDRVVGSNYHEVKGLKK</sequence>
<comment type="caution">
    <text evidence="1">The sequence shown here is derived from an EMBL/GenBank/DDBJ whole genome shotgun (WGS) entry which is preliminary data.</text>
</comment>
<dbReference type="OrthoDB" id="1721964at2759"/>
<protein>
    <submittedName>
        <fullName evidence="1">Uncharacterized protein</fullName>
    </submittedName>
</protein>
<keyword evidence="2" id="KW-1185">Reference proteome</keyword>